<dbReference type="EMBL" id="RBVX01000002">
    <property type="protein sequence ID" value="RSL34965.1"/>
    <property type="molecule type" value="Genomic_DNA"/>
</dbReference>
<dbReference type="RefSeq" id="WP_125554524.1">
    <property type="nucleotide sequence ID" value="NZ_RBVX01000002.1"/>
</dbReference>
<dbReference type="SMART" id="SM00471">
    <property type="entry name" value="HDc"/>
    <property type="match status" value="1"/>
</dbReference>
<reference evidence="2 3" key="1">
    <citation type="submission" date="2018-10" db="EMBL/GenBank/DDBJ databases">
        <title>Draft genome sequence of Bacillus salarius IM0101, isolated from a hypersaline soil in Inner Mongolia, China.</title>
        <authorList>
            <person name="Yamprayoonswat W."/>
            <person name="Boonvisut S."/>
            <person name="Jumpathong W."/>
            <person name="Sittihan S."/>
            <person name="Ruangsuj P."/>
            <person name="Wanthongcharoen S."/>
            <person name="Thongpramul N."/>
            <person name="Pimmason S."/>
            <person name="Yu B."/>
            <person name="Yasawong M."/>
        </authorList>
    </citation>
    <scope>NUCLEOTIDE SEQUENCE [LARGE SCALE GENOMIC DNA]</scope>
    <source>
        <strain evidence="2 3">IM0101</strain>
    </source>
</reference>
<protein>
    <submittedName>
        <fullName evidence="2">HD domain-containing protein</fullName>
    </submittedName>
</protein>
<keyword evidence="3" id="KW-1185">Reference proteome</keyword>
<dbReference type="CDD" id="cd00077">
    <property type="entry name" value="HDc"/>
    <property type="match status" value="1"/>
</dbReference>
<dbReference type="Proteomes" id="UP000275076">
    <property type="component" value="Unassembled WGS sequence"/>
</dbReference>
<dbReference type="AlphaFoldDB" id="A0A3R9PNW0"/>
<dbReference type="Gene3D" id="1.20.58.1910">
    <property type="match status" value="1"/>
</dbReference>
<evidence type="ECO:0000313" key="3">
    <source>
        <dbReference type="Proteomes" id="UP000275076"/>
    </source>
</evidence>
<evidence type="ECO:0000313" key="2">
    <source>
        <dbReference type="EMBL" id="RSL34965.1"/>
    </source>
</evidence>
<dbReference type="PANTHER" id="PTHR33594:SF1">
    <property type="entry name" value="HD_PDEASE DOMAIN-CONTAINING PROTEIN"/>
    <property type="match status" value="1"/>
</dbReference>
<gene>
    <name evidence="2" type="ORF">D7Z54_03825</name>
</gene>
<dbReference type="InterPro" id="IPR003607">
    <property type="entry name" value="HD/PDEase_dom"/>
</dbReference>
<dbReference type="PANTHER" id="PTHR33594">
    <property type="entry name" value="SUPERFAMILY HYDROLASE, PUTATIVE (AFU_ORTHOLOGUE AFUA_1G03035)-RELATED"/>
    <property type="match status" value="1"/>
</dbReference>
<dbReference type="Pfam" id="PF01966">
    <property type="entry name" value="HD"/>
    <property type="match status" value="1"/>
</dbReference>
<dbReference type="InterPro" id="IPR006674">
    <property type="entry name" value="HD_domain"/>
</dbReference>
<dbReference type="Gene3D" id="1.10.472.50">
    <property type="entry name" value="HD-domain/PDEase-like"/>
    <property type="match status" value="1"/>
</dbReference>
<sequence>MADSEMIIEKAQEKAANFFSTKDPSHDYWHTYRVATWAVKLAEDEKADVFICELAAWLHDLIDIKLNDSETEALTQVETWLKEHVGNEEQVRHVIEIIKTMSYRNGENVAMRTLEGKVVQDADRLDAIGAIGIARAFAFAGHTGEPLHKPASPEKEKRSTAIEHFYDKLLRLKSLMNTETATNVANKRQKFMISYLEQFYSEWEGKL</sequence>
<dbReference type="SUPFAM" id="SSF109604">
    <property type="entry name" value="HD-domain/PDEase-like"/>
    <property type="match status" value="1"/>
</dbReference>
<name>A0A3R9PNW0_9BACI</name>
<organism evidence="2 3">
    <name type="scientific">Salibacterium salarium</name>
    <dbReference type="NCBI Taxonomy" id="284579"/>
    <lineage>
        <taxon>Bacteria</taxon>
        <taxon>Bacillati</taxon>
        <taxon>Bacillota</taxon>
        <taxon>Bacilli</taxon>
        <taxon>Bacillales</taxon>
        <taxon>Bacillaceae</taxon>
    </lineage>
</organism>
<dbReference type="PROSITE" id="PS51831">
    <property type="entry name" value="HD"/>
    <property type="match status" value="1"/>
</dbReference>
<feature type="domain" description="HD" evidence="1">
    <location>
        <begin position="27"/>
        <end position="128"/>
    </location>
</feature>
<accession>A0A3R9PNW0</accession>
<evidence type="ECO:0000259" key="1">
    <source>
        <dbReference type="PROSITE" id="PS51831"/>
    </source>
</evidence>
<comment type="caution">
    <text evidence="2">The sequence shown here is derived from an EMBL/GenBank/DDBJ whole genome shotgun (WGS) entry which is preliminary data.</text>
</comment>
<dbReference type="OrthoDB" id="9797344at2"/>
<proteinExistence type="predicted"/>